<reference evidence="1 2" key="1">
    <citation type="journal article" date="2015" name="Nature">
        <title>rRNA introns, odd ribosomes, and small enigmatic genomes across a large radiation of phyla.</title>
        <authorList>
            <person name="Brown C.T."/>
            <person name="Hug L.A."/>
            <person name="Thomas B.C."/>
            <person name="Sharon I."/>
            <person name="Castelle C.J."/>
            <person name="Singh A."/>
            <person name="Wilkins M.J."/>
            <person name="Williams K.H."/>
            <person name="Banfield J.F."/>
        </authorList>
    </citation>
    <scope>NUCLEOTIDE SEQUENCE [LARGE SCALE GENOMIC DNA]</scope>
</reference>
<sequence length="51" mass="6081">MKNGKEACISLEENYIFCLEVADGYHQFCRISIWRTGDKYVRNKMCIFLSR</sequence>
<evidence type="ECO:0000313" key="2">
    <source>
        <dbReference type="Proteomes" id="UP000034616"/>
    </source>
</evidence>
<evidence type="ECO:0000313" key="1">
    <source>
        <dbReference type="EMBL" id="KKR87624.1"/>
    </source>
</evidence>
<name>A0A0G0UFG8_9BACT</name>
<gene>
    <name evidence="1" type="ORF">UU35_C0002G0125</name>
</gene>
<organism evidence="1 2">
    <name type="scientific">Candidatus Uhrbacteria bacterium GW2011_GWC2_41_11</name>
    <dbReference type="NCBI Taxonomy" id="1618985"/>
    <lineage>
        <taxon>Bacteria</taxon>
        <taxon>Candidatus Uhriibacteriota</taxon>
    </lineage>
</organism>
<protein>
    <submittedName>
        <fullName evidence="1">Uncharacterized protein</fullName>
    </submittedName>
</protein>
<proteinExistence type="predicted"/>
<dbReference type="Proteomes" id="UP000034616">
    <property type="component" value="Unassembled WGS sequence"/>
</dbReference>
<comment type="caution">
    <text evidence="1">The sequence shown here is derived from an EMBL/GenBank/DDBJ whole genome shotgun (WGS) entry which is preliminary data.</text>
</comment>
<dbReference type="AlphaFoldDB" id="A0A0G0UFG8"/>
<dbReference type="EMBL" id="LCAH01000002">
    <property type="protein sequence ID" value="KKR87624.1"/>
    <property type="molecule type" value="Genomic_DNA"/>
</dbReference>
<accession>A0A0G0UFG8</accession>